<proteinExistence type="predicted"/>
<sequence length="87" mass="9641">MTSAQQFAAYGSKCEGFLPTKESTILVPPSSLTLMYSAALGGGQGRELDEAVTRYLGRNARQEEKDRNITRNNQPTVKKRTPEIHDI</sequence>
<evidence type="ECO:0000313" key="2">
    <source>
        <dbReference type="EMBL" id="WAR25495.1"/>
    </source>
</evidence>
<reference evidence="2" key="1">
    <citation type="submission" date="2022-11" db="EMBL/GenBank/DDBJ databases">
        <title>Centuries of genome instability and evolution in soft-shell clam transmissible cancer (bioRxiv).</title>
        <authorList>
            <person name="Hart S.F.M."/>
            <person name="Yonemitsu M.A."/>
            <person name="Giersch R.M."/>
            <person name="Beal B.F."/>
            <person name="Arriagada G."/>
            <person name="Davis B.W."/>
            <person name="Ostrander E.A."/>
            <person name="Goff S.P."/>
            <person name="Metzger M.J."/>
        </authorList>
    </citation>
    <scope>NUCLEOTIDE SEQUENCE</scope>
    <source>
        <strain evidence="2">MELC-2E11</strain>
        <tissue evidence="2">Siphon/mantle</tissue>
    </source>
</reference>
<dbReference type="EMBL" id="CP111025">
    <property type="protein sequence ID" value="WAR25495.1"/>
    <property type="molecule type" value="Genomic_DNA"/>
</dbReference>
<protein>
    <submittedName>
        <fullName evidence="2">Uncharacterized protein</fullName>
    </submittedName>
</protein>
<evidence type="ECO:0000313" key="3">
    <source>
        <dbReference type="Proteomes" id="UP001164746"/>
    </source>
</evidence>
<organism evidence="2 3">
    <name type="scientific">Mya arenaria</name>
    <name type="common">Soft-shell clam</name>
    <dbReference type="NCBI Taxonomy" id="6604"/>
    <lineage>
        <taxon>Eukaryota</taxon>
        <taxon>Metazoa</taxon>
        <taxon>Spiralia</taxon>
        <taxon>Lophotrochozoa</taxon>
        <taxon>Mollusca</taxon>
        <taxon>Bivalvia</taxon>
        <taxon>Autobranchia</taxon>
        <taxon>Heteroconchia</taxon>
        <taxon>Euheterodonta</taxon>
        <taxon>Imparidentia</taxon>
        <taxon>Neoheterodontei</taxon>
        <taxon>Myida</taxon>
        <taxon>Myoidea</taxon>
        <taxon>Myidae</taxon>
        <taxon>Mya</taxon>
    </lineage>
</organism>
<accession>A0ABY7FTD9</accession>
<dbReference type="Proteomes" id="UP001164746">
    <property type="component" value="Chromosome 14"/>
</dbReference>
<feature type="region of interest" description="Disordered" evidence="1">
    <location>
        <begin position="61"/>
        <end position="87"/>
    </location>
</feature>
<name>A0ABY7FTD9_MYAAR</name>
<gene>
    <name evidence="2" type="ORF">MAR_011199</name>
</gene>
<evidence type="ECO:0000256" key="1">
    <source>
        <dbReference type="SAM" id="MobiDB-lite"/>
    </source>
</evidence>
<keyword evidence="3" id="KW-1185">Reference proteome</keyword>